<name>A0ABM7KA71_9MYCO</name>
<feature type="compositionally biased region" description="Polar residues" evidence="1">
    <location>
        <begin position="19"/>
        <end position="31"/>
    </location>
</feature>
<evidence type="ECO:0000313" key="3">
    <source>
        <dbReference type="Proteomes" id="UP000466578"/>
    </source>
</evidence>
<feature type="compositionally biased region" description="Basic and acidic residues" evidence="1">
    <location>
        <begin position="32"/>
        <end position="46"/>
    </location>
</feature>
<dbReference type="EMBL" id="AP022597">
    <property type="protein sequence ID" value="BBY70990.1"/>
    <property type="molecule type" value="Genomic_DNA"/>
</dbReference>
<keyword evidence="3" id="KW-1185">Reference proteome</keyword>
<protein>
    <submittedName>
        <fullName evidence="2">Uncharacterized protein</fullName>
    </submittedName>
</protein>
<accession>A0ABM7KA71</accession>
<reference evidence="2 3" key="1">
    <citation type="journal article" date="2019" name="Emerg. Microbes Infect.">
        <title>Comprehensive subspecies identification of 175 nontuberculous mycobacteria species based on 7547 genomic profiles.</title>
        <authorList>
            <person name="Matsumoto Y."/>
            <person name="Kinjo T."/>
            <person name="Motooka D."/>
            <person name="Nabeya D."/>
            <person name="Jung N."/>
            <person name="Uechi K."/>
            <person name="Horii T."/>
            <person name="Iida T."/>
            <person name="Fujita J."/>
            <person name="Nakamura S."/>
        </authorList>
    </citation>
    <scope>NUCLEOTIDE SEQUENCE [LARGE SCALE GENOMIC DNA]</scope>
    <source>
        <strain evidence="2 3">JCM 30622</strain>
    </source>
</reference>
<proteinExistence type="predicted"/>
<sequence>MTNPLMGCVPYGPRHPQNDDSTISTPATPYTETRDHPAGAGTPDRRHGFTARRFVTLELPCCVVKKQQHHHELQGIKPLQTRAKCGFCQVGAVSGAAEGRPPRA</sequence>
<feature type="region of interest" description="Disordered" evidence="1">
    <location>
        <begin position="1"/>
        <end position="46"/>
    </location>
</feature>
<gene>
    <name evidence="2" type="ORF">MPRI_31770</name>
</gene>
<evidence type="ECO:0000256" key="1">
    <source>
        <dbReference type="SAM" id="MobiDB-lite"/>
    </source>
</evidence>
<evidence type="ECO:0000313" key="2">
    <source>
        <dbReference type="EMBL" id="BBY70990.1"/>
    </source>
</evidence>
<organism evidence="2 3">
    <name type="scientific">Mycobacterium paraintracellulare</name>
    <dbReference type="NCBI Taxonomy" id="1138383"/>
    <lineage>
        <taxon>Bacteria</taxon>
        <taxon>Bacillati</taxon>
        <taxon>Actinomycetota</taxon>
        <taxon>Actinomycetes</taxon>
        <taxon>Mycobacteriales</taxon>
        <taxon>Mycobacteriaceae</taxon>
        <taxon>Mycobacterium</taxon>
        <taxon>Mycobacterium avium complex (MAC)</taxon>
    </lineage>
</organism>
<dbReference type="Proteomes" id="UP000466578">
    <property type="component" value="Chromosome"/>
</dbReference>